<protein>
    <submittedName>
        <fullName evidence="1">Uncharacterized protein</fullName>
    </submittedName>
</protein>
<name>A0ABR8FZG1_9NOSO</name>
<evidence type="ECO:0000313" key="1">
    <source>
        <dbReference type="EMBL" id="MBD2596396.1"/>
    </source>
</evidence>
<dbReference type="Proteomes" id="UP000603457">
    <property type="component" value="Unassembled WGS sequence"/>
</dbReference>
<proteinExistence type="predicted"/>
<reference evidence="1 2" key="1">
    <citation type="journal article" date="2020" name="ISME J.">
        <title>Comparative genomics reveals insights into cyanobacterial evolution and habitat adaptation.</title>
        <authorList>
            <person name="Chen M.Y."/>
            <person name="Teng W.K."/>
            <person name="Zhao L."/>
            <person name="Hu C.X."/>
            <person name="Zhou Y.K."/>
            <person name="Han B.P."/>
            <person name="Song L.R."/>
            <person name="Shu W.S."/>
        </authorList>
    </citation>
    <scope>NUCLEOTIDE SEQUENCE [LARGE SCALE GENOMIC DNA]</scope>
    <source>
        <strain evidence="1 2">FACHB-130</strain>
    </source>
</reference>
<gene>
    <name evidence="1" type="ORF">H6G74_18965</name>
</gene>
<organism evidence="1 2">
    <name type="scientific">Nostoc spongiaeforme FACHB-130</name>
    <dbReference type="NCBI Taxonomy" id="1357510"/>
    <lineage>
        <taxon>Bacteria</taxon>
        <taxon>Bacillati</taxon>
        <taxon>Cyanobacteriota</taxon>
        <taxon>Cyanophyceae</taxon>
        <taxon>Nostocales</taxon>
        <taxon>Nostocaceae</taxon>
        <taxon>Nostoc</taxon>
    </lineage>
</organism>
<dbReference type="RefSeq" id="WP_190969139.1">
    <property type="nucleotide sequence ID" value="NZ_JACJTB010000027.1"/>
</dbReference>
<dbReference type="EMBL" id="JACJTB010000027">
    <property type="protein sequence ID" value="MBD2596396.1"/>
    <property type="molecule type" value="Genomic_DNA"/>
</dbReference>
<sequence>MNWKYYIPHIWEQERQIWEDVYLLPDYGSYNGEALWLTIDALGNPNNLEDESDFDEFEKKLLKKLGDNSYLIDGTEIVVRTEDFSKAELLEWVQLWLQQQGFSVSGLFEASAEDFQGKAFHVDFLAHLKSLN</sequence>
<comment type="caution">
    <text evidence="1">The sequence shown here is derived from an EMBL/GenBank/DDBJ whole genome shotgun (WGS) entry which is preliminary data.</text>
</comment>
<accession>A0ABR8FZG1</accession>
<keyword evidence="2" id="KW-1185">Reference proteome</keyword>
<evidence type="ECO:0000313" key="2">
    <source>
        <dbReference type="Proteomes" id="UP000603457"/>
    </source>
</evidence>